<organism evidence="2">
    <name type="scientific">marine sediment metagenome</name>
    <dbReference type="NCBI Taxonomy" id="412755"/>
    <lineage>
        <taxon>unclassified sequences</taxon>
        <taxon>metagenomes</taxon>
        <taxon>ecological metagenomes</taxon>
    </lineage>
</organism>
<dbReference type="GO" id="GO:0051920">
    <property type="term" value="F:peroxiredoxin activity"/>
    <property type="evidence" value="ECO:0007669"/>
    <property type="project" value="InterPro"/>
</dbReference>
<dbReference type="SUPFAM" id="SSF69118">
    <property type="entry name" value="AhpD-like"/>
    <property type="match status" value="1"/>
</dbReference>
<dbReference type="InterPro" id="IPR003779">
    <property type="entry name" value="CMD-like"/>
</dbReference>
<dbReference type="InterPro" id="IPR029032">
    <property type="entry name" value="AhpD-like"/>
</dbReference>
<proteinExistence type="predicted"/>
<dbReference type="Pfam" id="PF02627">
    <property type="entry name" value="CMD"/>
    <property type="match status" value="1"/>
</dbReference>
<dbReference type="PANTHER" id="PTHR34846:SF11">
    <property type="entry name" value="4-CARBOXYMUCONOLACTONE DECARBOXYLASE FAMILY PROTEIN (AFU_ORTHOLOGUE AFUA_6G11590)"/>
    <property type="match status" value="1"/>
</dbReference>
<accession>X1APK7</accession>
<reference evidence="2" key="1">
    <citation type="journal article" date="2014" name="Front. Microbiol.">
        <title>High frequency of phylogenetically diverse reductive dehalogenase-homologous genes in deep subseafloor sedimentary metagenomes.</title>
        <authorList>
            <person name="Kawai M."/>
            <person name="Futagami T."/>
            <person name="Toyoda A."/>
            <person name="Takaki Y."/>
            <person name="Nishi S."/>
            <person name="Hori S."/>
            <person name="Arai W."/>
            <person name="Tsubouchi T."/>
            <person name="Morono Y."/>
            <person name="Uchiyama I."/>
            <person name="Ito T."/>
            <person name="Fujiyama A."/>
            <person name="Inagaki F."/>
            <person name="Takami H."/>
        </authorList>
    </citation>
    <scope>NUCLEOTIDE SEQUENCE</scope>
    <source>
        <strain evidence="2">Expedition CK06-06</strain>
    </source>
</reference>
<evidence type="ECO:0000259" key="1">
    <source>
        <dbReference type="Pfam" id="PF02627"/>
    </source>
</evidence>
<protein>
    <recommendedName>
        <fullName evidence="1">Carboxymuconolactone decarboxylase-like domain-containing protein</fullName>
    </recommendedName>
</protein>
<sequence>EQAPPEVREIFQKIEDNEAKILNLYKVVANSPGLLLNFIRLGNSVIGRMGLPARLREIVILRVARLTGSEYEWAQHAPVALQVGVSQKQLDSISDWKNSAEFNNKERAVLQYTDEVAQKVKVTDQTFNTLKNFFNEQTIVELTMTIGYYEMVARLLVPLQVEVDESSVGSASELIGKRAKSK</sequence>
<feature type="domain" description="Carboxymuconolactone decarboxylase-like" evidence="1">
    <location>
        <begin position="36"/>
        <end position="115"/>
    </location>
</feature>
<comment type="caution">
    <text evidence="2">The sequence shown here is derived from an EMBL/GenBank/DDBJ whole genome shotgun (WGS) entry which is preliminary data.</text>
</comment>
<dbReference type="Gene3D" id="1.20.1290.10">
    <property type="entry name" value="AhpD-like"/>
    <property type="match status" value="1"/>
</dbReference>
<evidence type="ECO:0000313" key="2">
    <source>
        <dbReference type="EMBL" id="GAG84700.1"/>
    </source>
</evidence>
<name>X1APK7_9ZZZZ</name>
<dbReference type="PANTHER" id="PTHR34846">
    <property type="entry name" value="4-CARBOXYMUCONOLACTONE DECARBOXYLASE FAMILY PROTEIN (AFU_ORTHOLOGUE AFUA_6G11590)"/>
    <property type="match status" value="1"/>
</dbReference>
<dbReference type="EMBL" id="BART01019321">
    <property type="protein sequence ID" value="GAG84700.1"/>
    <property type="molecule type" value="Genomic_DNA"/>
</dbReference>
<gene>
    <name evidence="2" type="ORF">S01H4_36195</name>
</gene>
<feature type="non-terminal residue" evidence="2">
    <location>
        <position position="1"/>
    </location>
</feature>
<dbReference type="AlphaFoldDB" id="X1APK7"/>